<proteinExistence type="predicted"/>
<reference evidence="2" key="1">
    <citation type="submission" date="2022-12" db="EMBL/GenBank/DDBJ databases">
        <authorList>
            <person name="Petersen C."/>
        </authorList>
    </citation>
    <scope>NUCLEOTIDE SEQUENCE</scope>
    <source>
        <strain evidence="2">IBT 29677</strain>
    </source>
</reference>
<dbReference type="EMBL" id="JAPZBU010000006">
    <property type="protein sequence ID" value="KAJ5397558.1"/>
    <property type="molecule type" value="Genomic_DNA"/>
</dbReference>
<name>A0A9W9W2Z9_9EURO</name>
<keyword evidence="3" id="KW-1185">Reference proteome</keyword>
<dbReference type="Proteomes" id="UP001147747">
    <property type="component" value="Unassembled WGS sequence"/>
</dbReference>
<gene>
    <name evidence="2" type="ORF">N7509_005671</name>
</gene>
<dbReference type="RefSeq" id="XP_056489610.1">
    <property type="nucleotide sequence ID" value="XM_056630308.1"/>
</dbReference>
<dbReference type="GeneID" id="81369288"/>
<evidence type="ECO:0008006" key="4">
    <source>
        <dbReference type="Google" id="ProtNLM"/>
    </source>
</evidence>
<feature type="compositionally biased region" description="Polar residues" evidence="1">
    <location>
        <begin position="35"/>
        <end position="54"/>
    </location>
</feature>
<accession>A0A9W9W2Z9</accession>
<organism evidence="2 3">
    <name type="scientific">Penicillium cosmopolitanum</name>
    <dbReference type="NCBI Taxonomy" id="1131564"/>
    <lineage>
        <taxon>Eukaryota</taxon>
        <taxon>Fungi</taxon>
        <taxon>Dikarya</taxon>
        <taxon>Ascomycota</taxon>
        <taxon>Pezizomycotina</taxon>
        <taxon>Eurotiomycetes</taxon>
        <taxon>Eurotiomycetidae</taxon>
        <taxon>Eurotiales</taxon>
        <taxon>Aspergillaceae</taxon>
        <taxon>Penicillium</taxon>
    </lineage>
</organism>
<reference evidence="2" key="2">
    <citation type="journal article" date="2023" name="IMA Fungus">
        <title>Comparative genomic study of the Penicillium genus elucidates a diverse pangenome and 15 lateral gene transfer events.</title>
        <authorList>
            <person name="Petersen C."/>
            <person name="Sorensen T."/>
            <person name="Nielsen M.R."/>
            <person name="Sondergaard T.E."/>
            <person name="Sorensen J.L."/>
            <person name="Fitzpatrick D.A."/>
            <person name="Frisvad J.C."/>
            <person name="Nielsen K.L."/>
        </authorList>
    </citation>
    <scope>NUCLEOTIDE SEQUENCE</scope>
    <source>
        <strain evidence="2">IBT 29677</strain>
    </source>
</reference>
<comment type="caution">
    <text evidence="2">The sequence shown here is derived from an EMBL/GenBank/DDBJ whole genome shotgun (WGS) entry which is preliminary data.</text>
</comment>
<feature type="region of interest" description="Disordered" evidence="1">
    <location>
        <begin position="14"/>
        <end position="54"/>
    </location>
</feature>
<evidence type="ECO:0000256" key="1">
    <source>
        <dbReference type="SAM" id="MobiDB-lite"/>
    </source>
</evidence>
<evidence type="ECO:0000313" key="3">
    <source>
        <dbReference type="Proteomes" id="UP001147747"/>
    </source>
</evidence>
<evidence type="ECO:0000313" key="2">
    <source>
        <dbReference type="EMBL" id="KAJ5397558.1"/>
    </source>
</evidence>
<protein>
    <recommendedName>
        <fullName evidence="4">RanBP2-type domain-containing protein</fullName>
    </recommendedName>
</protein>
<dbReference type="OrthoDB" id="10515224at2759"/>
<dbReference type="AlphaFoldDB" id="A0A9W9W2Z9"/>
<feature type="compositionally biased region" description="Low complexity" evidence="1">
    <location>
        <begin position="14"/>
        <end position="25"/>
    </location>
</feature>
<sequence length="156" mass="16828">MVYHTLNKPRAVHVASDAVPSSPSPFAEVEGPSKPTMSPNPTFQTPSTHANKKNNLSVHRGRPVIPTDFSKLPIIDVPLKAMNNVWTCCQCDNLGNALSRERCPICGHCKYMGMGNGTSISIGIGIGIEIGMNAETDMDRGATSYAFQLYGYVRGC</sequence>